<dbReference type="InterPro" id="IPR024461">
    <property type="entry name" value="CCDC90-like"/>
</dbReference>
<name>A0A8C7JUZ2_ONCKI</name>
<evidence type="ECO:0000256" key="3">
    <source>
        <dbReference type="ARBA" id="ARBA00022692"/>
    </source>
</evidence>
<accession>A0A8C7JUZ2</accession>
<evidence type="ECO:0008006" key="10">
    <source>
        <dbReference type="Google" id="ProtNLM"/>
    </source>
</evidence>
<evidence type="ECO:0000313" key="8">
    <source>
        <dbReference type="Ensembl" id="ENSOKIP00005091174.1"/>
    </source>
</evidence>
<dbReference type="Ensembl" id="ENSOKIT00005097424.1">
    <property type="protein sequence ID" value="ENSOKIP00005091174.1"/>
    <property type="gene ID" value="ENSOKIG00005039765.1"/>
</dbReference>
<dbReference type="PANTHER" id="PTHR14360">
    <property type="entry name" value="PROTEIN FMP32, MITOCHONDRIAL"/>
    <property type="match status" value="1"/>
</dbReference>
<dbReference type="FunFam" id="1.20.5.340:FF:000015">
    <property type="entry name" value="Mitochondrial calcium uniporter regulator 1"/>
    <property type="match status" value="1"/>
</dbReference>
<evidence type="ECO:0000256" key="4">
    <source>
        <dbReference type="ARBA" id="ARBA00022989"/>
    </source>
</evidence>
<evidence type="ECO:0000256" key="1">
    <source>
        <dbReference type="ARBA" id="ARBA00004325"/>
    </source>
</evidence>
<evidence type="ECO:0000313" key="9">
    <source>
        <dbReference type="Proteomes" id="UP000694557"/>
    </source>
</evidence>
<dbReference type="PANTHER" id="PTHR14360:SF14">
    <property type="entry name" value="COILED-COIL DOMAIN-CONTAINING PROTEIN 90B, MITOCHONDRIAL"/>
    <property type="match status" value="1"/>
</dbReference>
<keyword evidence="5" id="KW-0175">Coiled coil</keyword>
<dbReference type="AlphaFoldDB" id="A0A8C7JUZ2"/>
<gene>
    <name evidence="8" type="primary">ccdc90b</name>
</gene>
<keyword evidence="7" id="KW-0472">Membrane</keyword>
<dbReference type="Gene3D" id="1.20.5.340">
    <property type="match status" value="1"/>
</dbReference>
<reference evidence="8" key="2">
    <citation type="submission" date="2025-09" db="UniProtKB">
        <authorList>
            <consortium name="Ensembl"/>
        </authorList>
    </citation>
    <scope>IDENTIFICATION</scope>
</reference>
<evidence type="ECO:0000256" key="5">
    <source>
        <dbReference type="ARBA" id="ARBA00023054"/>
    </source>
</evidence>
<organism evidence="8 9">
    <name type="scientific">Oncorhynchus kisutch</name>
    <name type="common">Coho salmon</name>
    <name type="synonym">Salmo kisutch</name>
    <dbReference type="NCBI Taxonomy" id="8019"/>
    <lineage>
        <taxon>Eukaryota</taxon>
        <taxon>Metazoa</taxon>
        <taxon>Chordata</taxon>
        <taxon>Craniata</taxon>
        <taxon>Vertebrata</taxon>
        <taxon>Euteleostomi</taxon>
        <taxon>Actinopterygii</taxon>
        <taxon>Neopterygii</taxon>
        <taxon>Teleostei</taxon>
        <taxon>Protacanthopterygii</taxon>
        <taxon>Salmoniformes</taxon>
        <taxon>Salmonidae</taxon>
        <taxon>Salmoninae</taxon>
        <taxon>Oncorhynchus</taxon>
    </lineage>
</organism>
<proteinExistence type="inferred from homology"/>
<reference evidence="8" key="1">
    <citation type="submission" date="2025-08" db="UniProtKB">
        <authorList>
            <consortium name="Ensembl"/>
        </authorList>
    </citation>
    <scope>IDENTIFICATION</scope>
</reference>
<protein>
    <recommendedName>
        <fullName evidence="10">Coiled-coil domain-containing protein 90B, mitochondrial</fullName>
    </recommendedName>
</protein>
<keyword evidence="3" id="KW-0812">Transmembrane</keyword>
<comment type="similarity">
    <text evidence="2">Belongs to the CCDC90 family.</text>
</comment>
<keyword evidence="9" id="KW-1185">Reference proteome</keyword>
<dbReference type="Proteomes" id="UP000694557">
    <property type="component" value="Unassembled WGS sequence"/>
</dbReference>
<sequence>MTSVNRHCVTLFRSVFRHCQRHLNNGTYWGTQSWREFHVATPVAAYDLRKVELTPLEQRKLTFDSHAMVIELESNGFEKRQAEIIVAALVTLATANMDIVYKDMVTGAHQEIALQQIMAHLDSIRKDMVILEKSEFANLRSENAKMKTELDQIRNRLMVRSDKRSQKILLFLLMNMLPLKKKKKVCFTHFSPQFRGIQLLVVTIFSHRYNSRTGSGETKVKSHASSETQPNQAALLLNTARLQPGSQPHQCVGGNTVHLATLVSVHCARPATGVAGAR</sequence>
<keyword evidence="6" id="KW-0496">Mitochondrion</keyword>
<evidence type="ECO:0000256" key="6">
    <source>
        <dbReference type="ARBA" id="ARBA00023128"/>
    </source>
</evidence>
<dbReference type="GeneTree" id="ENSGT00940000155453"/>
<dbReference type="Pfam" id="PF07798">
    <property type="entry name" value="CCDC90-like"/>
    <property type="match status" value="1"/>
</dbReference>
<dbReference type="GO" id="GO:0031966">
    <property type="term" value="C:mitochondrial membrane"/>
    <property type="evidence" value="ECO:0007669"/>
    <property type="project" value="UniProtKB-SubCell"/>
</dbReference>
<keyword evidence="4" id="KW-1133">Transmembrane helix</keyword>
<evidence type="ECO:0000256" key="2">
    <source>
        <dbReference type="ARBA" id="ARBA00007224"/>
    </source>
</evidence>
<evidence type="ECO:0000256" key="7">
    <source>
        <dbReference type="ARBA" id="ARBA00023136"/>
    </source>
</evidence>
<comment type="subcellular location">
    <subcellularLocation>
        <location evidence="1">Mitochondrion membrane</location>
    </subcellularLocation>
</comment>